<reference evidence="8 9" key="1">
    <citation type="submission" date="2024-08" db="EMBL/GenBank/DDBJ databases">
        <authorList>
            <person name="Lu H."/>
        </authorList>
    </citation>
    <scope>NUCLEOTIDE SEQUENCE [LARGE SCALE GENOMIC DNA]</scope>
    <source>
        <strain evidence="8 9">BYS78W</strain>
    </source>
</reference>
<keyword evidence="3 6" id="KW-0812">Transmembrane</keyword>
<keyword evidence="5 6" id="KW-0472">Membrane</keyword>
<evidence type="ECO:0000256" key="4">
    <source>
        <dbReference type="ARBA" id="ARBA00022989"/>
    </source>
</evidence>
<keyword evidence="9" id="KW-1185">Reference proteome</keyword>
<proteinExistence type="predicted"/>
<dbReference type="Pfam" id="PF06271">
    <property type="entry name" value="RDD"/>
    <property type="match status" value="1"/>
</dbReference>
<keyword evidence="4 6" id="KW-1133">Transmembrane helix</keyword>
<evidence type="ECO:0000256" key="3">
    <source>
        <dbReference type="ARBA" id="ARBA00022692"/>
    </source>
</evidence>
<organism evidence="8 9">
    <name type="scientific">Pelomonas candidula</name>
    <dbReference type="NCBI Taxonomy" id="3299025"/>
    <lineage>
        <taxon>Bacteria</taxon>
        <taxon>Pseudomonadati</taxon>
        <taxon>Pseudomonadota</taxon>
        <taxon>Betaproteobacteria</taxon>
        <taxon>Burkholderiales</taxon>
        <taxon>Sphaerotilaceae</taxon>
        <taxon>Roseateles</taxon>
    </lineage>
</organism>
<evidence type="ECO:0000256" key="2">
    <source>
        <dbReference type="ARBA" id="ARBA00022475"/>
    </source>
</evidence>
<evidence type="ECO:0000256" key="5">
    <source>
        <dbReference type="ARBA" id="ARBA00023136"/>
    </source>
</evidence>
<accession>A0ABW7HFQ7</accession>
<evidence type="ECO:0000313" key="8">
    <source>
        <dbReference type="EMBL" id="MFG6488741.1"/>
    </source>
</evidence>
<gene>
    <name evidence="8" type="ORF">ACG04R_18795</name>
</gene>
<sequence length="172" mass="18655">MSELADERFAPPQAHVEDLATGEVMLAGRGTRLLAVVVDTVIAAALGWAAGMIPVLQQAFLVQTQATAKSMWSLTPWSAGLGLLVFLLVQGWPLVTRGQTVGKMLLKLRIVRPDGSRPDAWRLLGLRYGIGIVSNLNPIVAMVYGLIDSLLIFRGSRKCLHDTIADTQVIRL</sequence>
<feature type="transmembrane region" description="Helical" evidence="6">
    <location>
        <begin position="33"/>
        <end position="56"/>
    </location>
</feature>
<feature type="transmembrane region" description="Helical" evidence="6">
    <location>
        <begin position="126"/>
        <end position="147"/>
    </location>
</feature>
<comment type="caution">
    <text evidence="8">The sequence shown here is derived from an EMBL/GenBank/DDBJ whole genome shotgun (WGS) entry which is preliminary data.</text>
</comment>
<feature type="domain" description="RDD" evidence="7">
    <location>
        <begin position="27"/>
        <end position="165"/>
    </location>
</feature>
<evidence type="ECO:0000256" key="6">
    <source>
        <dbReference type="SAM" id="Phobius"/>
    </source>
</evidence>
<evidence type="ECO:0000313" key="9">
    <source>
        <dbReference type="Proteomes" id="UP001606134"/>
    </source>
</evidence>
<evidence type="ECO:0000256" key="1">
    <source>
        <dbReference type="ARBA" id="ARBA00004651"/>
    </source>
</evidence>
<dbReference type="PANTHER" id="PTHR36115">
    <property type="entry name" value="PROLINE-RICH ANTIGEN HOMOLOG-RELATED"/>
    <property type="match status" value="1"/>
</dbReference>
<keyword evidence="2" id="KW-1003">Cell membrane</keyword>
<name>A0ABW7HFQ7_9BURK</name>
<dbReference type="InterPro" id="IPR010432">
    <property type="entry name" value="RDD"/>
</dbReference>
<protein>
    <submittedName>
        <fullName evidence="8">RDD family protein</fullName>
    </submittedName>
</protein>
<dbReference type="EMBL" id="JBIGIC010000009">
    <property type="protein sequence ID" value="MFG6488741.1"/>
    <property type="molecule type" value="Genomic_DNA"/>
</dbReference>
<comment type="subcellular location">
    <subcellularLocation>
        <location evidence="1">Cell membrane</location>
        <topology evidence="1">Multi-pass membrane protein</topology>
    </subcellularLocation>
</comment>
<evidence type="ECO:0000259" key="7">
    <source>
        <dbReference type="Pfam" id="PF06271"/>
    </source>
</evidence>
<dbReference type="RefSeq" id="WP_394414224.1">
    <property type="nucleotide sequence ID" value="NZ_JBIGIC010000009.1"/>
</dbReference>
<feature type="transmembrane region" description="Helical" evidence="6">
    <location>
        <begin position="77"/>
        <end position="95"/>
    </location>
</feature>
<dbReference type="InterPro" id="IPR051791">
    <property type="entry name" value="Pra-immunoreactive"/>
</dbReference>
<dbReference type="Proteomes" id="UP001606134">
    <property type="component" value="Unassembled WGS sequence"/>
</dbReference>